<reference evidence="2" key="2">
    <citation type="journal article" date="2021" name="Appl. Environ. Microbiol.">
        <title>Adaptability of a Caproate-Producing Bacterium Contributes to Its Dominance in an Anaerobic Fermentation System.</title>
        <authorList>
            <person name="Wang H."/>
            <person name="Gu Y."/>
            <person name="Zhou W."/>
            <person name="Zhao D."/>
            <person name="Qiao Z."/>
            <person name="Zheng J."/>
            <person name="Gao J."/>
            <person name="Chen X."/>
            <person name="Ren C."/>
            <person name="Xu Y."/>
        </authorList>
    </citation>
    <scope>NUCLEOTIDE SEQUENCE</scope>
    <source>
        <strain evidence="2">JNU-WLY1368</strain>
    </source>
</reference>
<dbReference type="AlphaFoldDB" id="A0A859DMR5"/>
<evidence type="ECO:0000313" key="4">
    <source>
        <dbReference type="Proteomes" id="UP000509623"/>
    </source>
</evidence>
<evidence type="ECO:0000313" key="2">
    <source>
        <dbReference type="EMBL" id="QKO30266.1"/>
    </source>
</evidence>
<sequence>MPSSSKTAHGLNLWSAEDHPQRTDFVSDNQKIDDLFSQHIADTALHKTASDKTSLTMGTYKGNNEDMQLVSLPFAPQVLLIYPQNQSPIQKDAAGNLVLYTGAVGGFVYGDGVYLQGSGFAVQNDDTDSVYTKLNEKGKTYRYIAFR</sequence>
<dbReference type="Proteomes" id="UP000509623">
    <property type="component" value="Chromosome"/>
</dbReference>
<reference evidence="3 4" key="1">
    <citation type="submission" date="2019-11" db="EMBL/GenBank/DDBJ databases">
        <authorList>
            <person name="Ren C."/>
            <person name="Wang H."/>
            <person name="Xu Y."/>
        </authorList>
    </citation>
    <scope>NUCLEOTIDE SEQUENCE [LARGE SCALE GENOMIC DNA]</scope>
    <source>
        <strain evidence="4">JNU-WLY1368</strain>
        <strain evidence="1 3">LBM 19010</strain>
    </source>
</reference>
<accession>A0A859DMR5</accession>
<evidence type="ECO:0000313" key="3">
    <source>
        <dbReference type="Proteomes" id="UP000501316"/>
    </source>
</evidence>
<reference evidence="2" key="3">
    <citation type="journal article" date="2022" name="Int. J. Syst. Evol. Microbiol.">
        <title>Caproicibacterium lactatifermentans sp. nov., isolated from pit clay used for the production of Chinese strong aroma-type liquor.</title>
        <authorList>
            <person name="Wang H."/>
            <person name="Gu Y."/>
            <person name="Zhao D."/>
            <person name="Qiao Z."/>
            <person name="Zheng J."/>
            <person name="Gao J."/>
            <person name="Ren C."/>
            <person name="Xu Y."/>
        </authorList>
    </citation>
    <scope>NUCLEOTIDE SEQUENCE</scope>
    <source>
        <strain evidence="2">JNU-WLY1368</strain>
    </source>
</reference>
<dbReference type="EMBL" id="CP046051">
    <property type="protein sequence ID" value="QKN23128.1"/>
    <property type="molecule type" value="Genomic_DNA"/>
</dbReference>
<protein>
    <submittedName>
        <fullName evidence="1">Uncharacterized protein</fullName>
    </submittedName>
</protein>
<gene>
    <name evidence="1" type="ORF">GJQ69_00670</name>
    <name evidence="2" type="ORF">GKP14_04100</name>
</gene>
<proteinExistence type="predicted"/>
<keyword evidence="4" id="KW-1185">Reference proteome</keyword>
<dbReference type="KEGG" id="clf:GJQ69_00670"/>
<dbReference type="RefSeq" id="WP_086034944.1">
    <property type="nucleotide sequence ID" value="NZ_CP046051.1"/>
</dbReference>
<dbReference type="EMBL" id="CP046161">
    <property type="protein sequence ID" value="QKO30266.1"/>
    <property type="molecule type" value="Genomic_DNA"/>
</dbReference>
<name>A0A859DMR5_9FIRM</name>
<organism evidence="1 3">
    <name type="scientific">Caproicibacterium lactatifermentans</name>
    <dbReference type="NCBI Taxonomy" id="2666138"/>
    <lineage>
        <taxon>Bacteria</taxon>
        <taxon>Bacillati</taxon>
        <taxon>Bacillota</taxon>
        <taxon>Clostridia</taxon>
        <taxon>Eubacteriales</taxon>
        <taxon>Oscillospiraceae</taxon>
        <taxon>Caproicibacterium</taxon>
    </lineage>
</organism>
<evidence type="ECO:0000313" key="1">
    <source>
        <dbReference type="EMBL" id="QKN23128.1"/>
    </source>
</evidence>
<dbReference type="Proteomes" id="UP000501316">
    <property type="component" value="Chromosome"/>
</dbReference>